<dbReference type="InterPro" id="IPR011335">
    <property type="entry name" value="Restrct_endonuc-II-like"/>
</dbReference>
<dbReference type="InterPro" id="IPR011856">
    <property type="entry name" value="tRNA_endonuc-like_dom_sf"/>
</dbReference>
<evidence type="ECO:0000313" key="3">
    <source>
        <dbReference type="EMBL" id="OGK52535.1"/>
    </source>
</evidence>
<dbReference type="InterPro" id="IPR003509">
    <property type="entry name" value="UPF0102_YraN-like"/>
</dbReference>
<reference evidence="3 4" key="1">
    <citation type="journal article" date="2016" name="Nat. Commun.">
        <title>Thousands of microbial genomes shed light on interconnected biogeochemical processes in an aquifer system.</title>
        <authorList>
            <person name="Anantharaman K."/>
            <person name="Brown C.T."/>
            <person name="Hug L.A."/>
            <person name="Sharon I."/>
            <person name="Castelle C.J."/>
            <person name="Probst A.J."/>
            <person name="Thomas B.C."/>
            <person name="Singh A."/>
            <person name="Wilkins M.J."/>
            <person name="Karaoz U."/>
            <person name="Brodie E.L."/>
            <person name="Williams K.H."/>
            <person name="Hubbard S.S."/>
            <person name="Banfield J.F."/>
        </authorList>
    </citation>
    <scope>NUCLEOTIDE SEQUENCE [LARGE SCALE GENOMIC DNA]</scope>
</reference>
<gene>
    <name evidence="3" type="ORF">A2970_01120</name>
</gene>
<dbReference type="NCBIfam" id="NF009150">
    <property type="entry name" value="PRK12497.1-3"/>
    <property type="match status" value="1"/>
</dbReference>
<dbReference type="PANTHER" id="PTHR34039">
    <property type="entry name" value="UPF0102 PROTEIN YRAN"/>
    <property type="match status" value="1"/>
</dbReference>
<evidence type="ECO:0000313" key="4">
    <source>
        <dbReference type="Proteomes" id="UP000178857"/>
    </source>
</evidence>
<dbReference type="GO" id="GO:0003676">
    <property type="term" value="F:nucleic acid binding"/>
    <property type="evidence" value="ECO:0007669"/>
    <property type="project" value="InterPro"/>
</dbReference>
<dbReference type="EMBL" id="MGAT01000021">
    <property type="protein sequence ID" value="OGK52535.1"/>
    <property type="molecule type" value="Genomic_DNA"/>
</dbReference>
<dbReference type="Proteomes" id="UP000178857">
    <property type="component" value="Unassembled WGS sequence"/>
</dbReference>
<dbReference type="Gene3D" id="3.40.1350.10">
    <property type="match status" value="1"/>
</dbReference>
<sequence length="117" mass="13760">MSLYRKKTGNQGELDATVYLKGQGFSIIQKNYRTRFGEIDIVAEKNKTLYFIEVKTRSNDSKGKPYESINFYKLTHLKRASDMFLLQNNYKNYKLKLALISILRDRGEISFFDDLEI</sequence>
<dbReference type="HAMAP" id="MF_00048">
    <property type="entry name" value="UPF0102"/>
    <property type="match status" value="1"/>
</dbReference>
<comment type="similarity">
    <text evidence="1 2">Belongs to the UPF0102 family.</text>
</comment>
<dbReference type="PANTHER" id="PTHR34039:SF1">
    <property type="entry name" value="UPF0102 PROTEIN YRAN"/>
    <property type="match status" value="1"/>
</dbReference>
<dbReference type="CDD" id="cd20736">
    <property type="entry name" value="PoNe_Nuclease"/>
    <property type="match status" value="1"/>
</dbReference>
<dbReference type="STRING" id="1802069.A2970_01120"/>
<evidence type="ECO:0000256" key="1">
    <source>
        <dbReference type="ARBA" id="ARBA00006738"/>
    </source>
</evidence>
<dbReference type="SUPFAM" id="SSF52980">
    <property type="entry name" value="Restriction endonuclease-like"/>
    <property type="match status" value="1"/>
</dbReference>
<dbReference type="AlphaFoldDB" id="A0A1F7JAC1"/>
<protein>
    <recommendedName>
        <fullName evidence="2">UPF0102 protein A2970_01120</fullName>
    </recommendedName>
</protein>
<name>A0A1F7JAC1_9BACT</name>
<comment type="caution">
    <text evidence="3">The sequence shown here is derived from an EMBL/GenBank/DDBJ whole genome shotgun (WGS) entry which is preliminary data.</text>
</comment>
<evidence type="ECO:0000256" key="2">
    <source>
        <dbReference type="HAMAP-Rule" id="MF_00048"/>
    </source>
</evidence>
<proteinExistence type="inferred from homology"/>
<accession>A0A1F7JAC1</accession>
<dbReference type="Pfam" id="PF02021">
    <property type="entry name" value="UPF0102"/>
    <property type="match status" value="1"/>
</dbReference>
<organism evidence="3 4">
    <name type="scientific">Candidatus Roizmanbacteria bacterium RIFCSPLOWO2_01_FULL_44_13</name>
    <dbReference type="NCBI Taxonomy" id="1802069"/>
    <lineage>
        <taxon>Bacteria</taxon>
        <taxon>Candidatus Roizmaniibacteriota</taxon>
    </lineage>
</organism>